<evidence type="ECO:0000313" key="4">
    <source>
        <dbReference type="EMBL" id="RDD64632.1"/>
    </source>
</evidence>
<comment type="caution">
    <text evidence="4">The sequence shown here is derived from an EMBL/GenBank/DDBJ whole genome shotgun (WGS) entry which is preliminary data.</text>
</comment>
<evidence type="ECO:0000256" key="2">
    <source>
        <dbReference type="ARBA" id="ARBA00022801"/>
    </source>
</evidence>
<dbReference type="SUPFAM" id="SSF53474">
    <property type="entry name" value="alpha/beta-Hydrolases"/>
    <property type="match status" value="1"/>
</dbReference>
<feature type="domain" description="Alpha/beta hydrolase fold-3" evidence="3">
    <location>
        <begin position="59"/>
        <end position="250"/>
    </location>
</feature>
<gene>
    <name evidence="4" type="ORF">DU478_18870</name>
</gene>
<dbReference type="PANTHER" id="PTHR48081:SF8">
    <property type="entry name" value="ALPHA_BETA HYDROLASE FOLD-3 DOMAIN-CONTAINING PROTEIN-RELATED"/>
    <property type="match status" value="1"/>
</dbReference>
<dbReference type="InterPro" id="IPR050300">
    <property type="entry name" value="GDXG_lipolytic_enzyme"/>
</dbReference>
<dbReference type="InterPro" id="IPR013094">
    <property type="entry name" value="AB_hydrolase_3"/>
</dbReference>
<evidence type="ECO:0000256" key="1">
    <source>
        <dbReference type="ARBA" id="ARBA00010515"/>
    </source>
</evidence>
<dbReference type="RefSeq" id="WP_114512517.1">
    <property type="nucleotide sequence ID" value="NZ_QPMK01000019.1"/>
</dbReference>
<keyword evidence="2" id="KW-0378">Hydrolase</keyword>
<organism evidence="4 5">
    <name type="scientific">Thalassococcus profundi</name>
    <dbReference type="NCBI Taxonomy" id="2282382"/>
    <lineage>
        <taxon>Bacteria</taxon>
        <taxon>Pseudomonadati</taxon>
        <taxon>Pseudomonadota</taxon>
        <taxon>Alphaproteobacteria</taxon>
        <taxon>Rhodobacterales</taxon>
        <taxon>Roseobacteraceae</taxon>
        <taxon>Thalassococcus</taxon>
    </lineage>
</organism>
<dbReference type="Gene3D" id="3.40.50.1820">
    <property type="entry name" value="alpha/beta hydrolase"/>
    <property type="match status" value="1"/>
</dbReference>
<dbReference type="AlphaFoldDB" id="A0A369TII2"/>
<dbReference type="Pfam" id="PF07859">
    <property type="entry name" value="Abhydrolase_3"/>
    <property type="match status" value="1"/>
</dbReference>
<dbReference type="GO" id="GO:0016787">
    <property type="term" value="F:hydrolase activity"/>
    <property type="evidence" value="ECO:0007669"/>
    <property type="project" value="UniProtKB-KW"/>
</dbReference>
<evidence type="ECO:0000313" key="5">
    <source>
        <dbReference type="Proteomes" id="UP000253977"/>
    </source>
</evidence>
<reference evidence="4 5" key="1">
    <citation type="submission" date="2018-07" db="EMBL/GenBank/DDBJ databases">
        <title>Thalassococcus profundi sp. nov., a marine bacterium isolated from deep seawater of Okinawa Trough.</title>
        <authorList>
            <person name="Yu M."/>
        </authorList>
    </citation>
    <scope>NUCLEOTIDE SEQUENCE [LARGE SCALE GENOMIC DNA]</scope>
    <source>
        <strain evidence="4 5">WRAS1</strain>
    </source>
</reference>
<proteinExistence type="inferred from homology"/>
<dbReference type="InterPro" id="IPR029058">
    <property type="entry name" value="AB_hydrolase_fold"/>
</dbReference>
<accession>A0A369TII2</accession>
<sequence length="271" mass="28467">MNRADIAARVEAHPVKGTPDEMRAAFRALAPDGPWGRRDCIGGVPVVIHGTESGNDGTILFLHGGGYVFGDATTHAAAAACLAELTGDCVILPEYRLAPEHPWPAPLNDACAVLNARDGPISVVGDSAGGHLALSLTLARPGRVDALALISPNTDRTGLSRTRDSNSAHDLMNSDADDAALGALAFGDRHADDPAVSPLLSDLSGLPPLYLTATTTEVLLDDTLLFARAAARAGVRVTLKVEPDLFHMWTLWPAWPPARRSWAGVAQALSR</sequence>
<dbReference type="Proteomes" id="UP000253977">
    <property type="component" value="Unassembled WGS sequence"/>
</dbReference>
<dbReference type="PANTHER" id="PTHR48081">
    <property type="entry name" value="AB HYDROLASE SUPERFAMILY PROTEIN C4A8.06C"/>
    <property type="match status" value="1"/>
</dbReference>
<name>A0A369TII2_9RHOB</name>
<dbReference type="PROSITE" id="PS01173">
    <property type="entry name" value="LIPASE_GDXG_HIS"/>
    <property type="match status" value="1"/>
</dbReference>
<evidence type="ECO:0000259" key="3">
    <source>
        <dbReference type="Pfam" id="PF07859"/>
    </source>
</evidence>
<comment type="similarity">
    <text evidence="1">Belongs to the 'GDXG' lipolytic enzyme family.</text>
</comment>
<protein>
    <recommendedName>
        <fullName evidence="3">Alpha/beta hydrolase fold-3 domain-containing protein</fullName>
    </recommendedName>
</protein>
<keyword evidence="5" id="KW-1185">Reference proteome</keyword>
<dbReference type="InterPro" id="IPR002168">
    <property type="entry name" value="Lipase_GDXG_HIS_AS"/>
</dbReference>
<dbReference type="EMBL" id="QPMK01000019">
    <property type="protein sequence ID" value="RDD64632.1"/>
    <property type="molecule type" value="Genomic_DNA"/>
</dbReference>
<dbReference type="OrthoDB" id="9806180at2"/>